<dbReference type="EMBL" id="BRZM01000048">
    <property type="protein sequence ID" value="GLD61823.1"/>
    <property type="molecule type" value="Genomic_DNA"/>
</dbReference>
<reference evidence="3" key="1">
    <citation type="submission" date="2022-08" db="EMBL/GenBank/DDBJ databases">
        <title>Genome sequencing of akame (Lates japonicus).</title>
        <authorList>
            <person name="Hashiguchi Y."/>
            <person name="Takahashi H."/>
        </authorList>
    </citation>
    <scope>NUCLEOTIDE SEQUENCE</scope>
    <source>
        <strain evidence="3">Kochi</strain>
    </source>
</reference>
<feature type="chain" id="PRO_5042003729" evidence="2">
    <location>
        <begin position="30"/>
        <end position="213"/>
    </location>
</feature>
<evidence type="ECO:0000256" key="1">
    <source>
        <dbReference type="SAM" id="MobiDB-lite"/>
    </source>
</evidence>
<gene>
    <name evidence="3" type="ORF">AKAME5_001359700</name>
</gene>
<sequence>MRVPATLAAVSCLCPLVVILCVVSQSCYGTRVNLSPHANPNPSLYPNPRLKSLPEATPNPSKSPDKHKTPLRSSQLLSSSQNLWTKFQLKPRLDTMSYLTENHRSNTNFPSAISPAATSSNIKLNNPKQSSKINPITNPKPILGSLWQPKPEAVHNSKISNPSSRTSIRAQRNQTKLLDTDKDSHHRPKRGWIWNQFFVLEEHIGPEPQYVGK</sequence>
<accession>A0AAD3MX48</accession>
<dbReference type="PROSITE" id="PS51257">
    <property type="entry name" value="PROKAR_LIPOPROTEIN"/>
    <property type="match status" value="1"/>
</dbReference>
<organism evidence="3 4">
    <name type="scientific">Lates japonicus</name>
    <name type="common">Japanese lates</name>
    <dbReference type="NCBI Taxonomy" id="270547"/>
    <lineage>
        <taxon>Eukaryota</taxon>
        <taxon>Metazoa</taxon>
        <taxon>Chordata</taxon>
        <taxon>Craniata</taxon>
        <taxon>Vertebrata</taxon>
        <taxon>Euteleostomi</taxon>
        <taxon>Actinopterygii</taxon>
        <taxon>Neopterygii</taxon>
        <taxon>Teleostei</taxon>
        <taxon>Neoteleostei</taxon>
        <taxon>Acanthomorphata</taxon>
        <taxon>Carangaria</taxon>
        <taxon>Carangaria incertae sedis</taxon>
        <taxon>Centropomidae</taxon>
        <taxon>Lates</taxon>
    </lineage>
</organism>
<feature type="signal peptide" evidence="2">
    <location>
        <begin position="1"/>
        <end position="29"/>
    </location>
</feature>
<feature type="non-terminal residue" evidence="3">
    <location>
        <position position="1"/>
    </location>
</feature>
<name>A0AAD3MX48_LATJO</name>
<evidence type="ECO:0000256" key="2">
    <source>
        <dbReference type="SAM" id="SignalP"/>
    </source>
</evidence>
<dbReference type="AlphaFoldDB" id="A0AAD3MX48"/>
<proteinExistence type="predicted"/>
<keyword evidence="2" id="KW-0732">Signal</keyword>
<feature type="region of interest" description="Disordered" evidence="1">
    <location>
        <begin position="37"/>
        <end position="77"/>
    </location>
</feature>
<comment type="caution">
    <text evidence="3">The sequence shown here is derived from an EMBL/GenBank/DDBJ whole genome shotgun (WGS) entry which is preliminary data.</text>
</comment>
<evidence type="ECO:0000313" key="3">
    <source>
        <dbReference type="EMBL" id="GLD61823.1"/>
    </source>
</evidence>
<dbReference type="Proteomes" id="UP001279410">
    <property type="component" value="Unassembled WGS sequence"/>
</dbReference>
<keyword evidence="4" id="KW-1185">Reference proteome</keyword>
<protein>
    <submittedName>
        <fullName evidence="3">Cadherin-18-like protein</fullName>
    </submittedName>
</protein>
<evidence type="ECO:0000313" key="4">
    <source>
        <dbReference type="Proteomes" id="UP001279410"/>
    </source>
</evidence>